<dbReference type="EMBL" id="CP061801">
    <property type="protein sequence ID" value="QPK02435.1"/>
    <property type="molecule type" value="Genomic_DNA"/>
</dbReference>
<dbReference type="GO" id="GO:0042602">
    <property type="term" value="F:riboflavin reductase (NADPH) activity"/>
    <property type="evidence" value="ECO:0007669"/>
    <property type="project" value="TreeGrafter"/>
</dbReference>
<proteinExistence type="predicted"/>
<dbReference type="SUPFAM" id="SSF51735">
    <property type="entry name" value="NAD(P)-binding Rossmann-fold domains"/>
    <property type="match status" value="1"/>
</dbReference>
<sequence length="211" mass="23380">MKNVLILGASGQIASWAIHMLACQTDVKMTLLVRNPSKLNGEEPVNSEIVIGDASDQAFMDQLMAGKDIVYANLAGEVDEQMKVIISAMKKNNVQRIVSINTLGIYNEVPGEFGEWNNQTIGEYFPPYRKCADILECSGLDYTIIRAAWLTDYDEVDYEVTQKDEPFKGTEVSRKSVAAQVVKIINNPSEMVNKNIGLNKPDTDGPKPAFM</sequence>
<feature type="domain" description="NAD(P)-binding" evidence="1">
    <location>
        <begin position="8"/>
        <end position="188"/>
    </location>
</feature>
<dbReference type="PANTHER" id="PTHR43355">
    <property type="entry name" value="FLAVIN REDUCTASE (NADPH)"/>
    <property type="match status" value="1"/>
</dbReference>
<dbReference type="AlphaFoldDB" id="A0A7T0DZN1"/>
<dbReference type="InterPro" id="IPR051606">
    <property type="entry name" value="Polyketide_Oxido-like"/>
</dbReference>
<protein>
    <submittedName>
        <fullName evidence="2">SDR family oxidoreductase</fullName>
    </submittedName>
</protein>
<dbReference type="PANTHER" id="PTHR43355:SF2">
    <property type="entry name" value="FLAVIN REDUCTASE (NADPH)"/>
    <property type="match status" value="1"/>
</dbReference>
<dbReference type="InterPro" id="IPR016040">
    <property type="entry name" value="NAD(P)-bd_dom"/>
</dbReference>
<reference evidence="2" key="1">
    <citation type="submission" date="2020-09" db="EMBL/GenBank/DDBJ databases">
        <title>First Report of a novel Colistin-Resistant species of Enterobacter cloacae complex Producing MCR-5 isolated from hospital sewage water.</title>
        <authorList>
            <person name="Zhou K."/>
        </authorList>
    </citation>
    <scope>NUCLEOTIDE SEQUENCE [LARGE SCALE GENOMIC DNA]</scope>
    <source>
        <strain evidence="2">HSW1412</strain>
    </source>
</reference>
<dbReference type="InterPro" id="IPR036291">
    <property type="entry name" value="NAD(P)-bd_dom_sf"/>
</dbReference>
<name>A0A7T0DZN1_9ENTR</name>
<dbReference type="CDD" id="cd05267">
    <property type="entry name" value="SDR_a6"/>
    <property type="match status" value="1"/>
</dbReference>
<dbReference type="GO" id="GO:0004074">
    <property type="term" value="F:biliverdin reductase [NAD(P)H] activity"/>
    <property type="evidence" value="ECO:0007669"/>
    <property type="project" value="TreeGrafter"/>
</dbReference>
<dbReference type="Pfam" id="PF13460">
    <property type="entry name" value="NAD_binding_10"/>
    <property type="match status" value="1"/>
</dbReference>
<accession>A0A7T0DZN1</accession>
<organism evidence="2">
    <name type="scientific">Enterobacter mori</name>
    <dbReference type="NCBI Taxonomy" id="539813"/>
    <lineage>
        <taxon>Bacteria</taxon>
        <taxon>Pseudomonadati</taxon>
        <taxon>Pseudomonadota</taxon>
        <taxon>Gammaproteobacteria</taxon>
        <taxon>Enterobacterales</taxon>
        <taxon>Enterobacteriaceae</taxon>
        <taxon>Enterobacter</taxon>
    </lineage>
</organism>
<evidence type="ECO:0000259" key="1">
    <source>
        <dbReference type="Pfam" id="PF13460"/>
    </source>
</evidence>
<gene>
    <name evidence="2" type="ORF">IDM36_10155</name>
</gene>
<dbReference type="Gene3D" id="3.40.50.720">
    <property type="entry name" value="NAD(P)-binding Rossmann-like Domain"/>
    <property type="match status" value="1"/>
</dbReference>
<evidence type="ECO:0000313" key="2">
    <source>
        <dbReference type="EMBL" id="QPK02435.1"/>
    </source>
</evidence>